<keyword evidence="2" id="KW-1185">Reference proteome</keyword>
<dbReference type="Proteomes" id="UP001249851">
    <property type="component" value="Unassembled WGS sequence"/>
</dbReference>
<dbReference type="EMBL" id="JARQWQ010000045">
    <property type="protein sequence ID" value="KAK2558294.1"/>
    <property type="molecule type" value="Genomic_DNA"/>
</dbReference>
<comment type="caution">
    <text evidence="1">The sequence shown here is derived from an EMBL/GenBank/DDBJ whole genome shotgun (WGS) entry which is preliminary data.</text>
</comment>
<organism evidence="1 2">
    <name type="scientific">Acropora cervicornis</name>
    <name type="common">Staghorn coral</name>
    <dbReference type="NCBI Taxonomy" id="6130"/>
    <lineage>
        <taxon>Eukaryota</taxon>
        <taxon>Metazoa</taxon>
        <taxon>Cnidaria</taxon>
        <taxon>Anthozoa</taxon>
        <taxon>Hexacorallia</taxon>
        <taxon>Scleractinia</taxon>
        <taxon>Astrocoeniina</taxon>
        <taxon>Acroporidae</taxon>
        <taxon>Acropora</taxon>
    </lineage>
</organism>
<sequence>MFIILTANLESVRNVNFPVPNGYYQTKDSPKKETESPFSGRTIQSVTTANIEVNITSPNISSTGATTPRPTRKVRKQKKAEGIGNDDISLLCPGSLKVTGVRAFEVSGNTDTIKDFDKYCQANLVPVDASNVMCILSLRRVYKSRYPPFVKTVVTYECSYTEFVS</sequence>
<reference evidence="1" key="2">
    <citation type="journal article" date="2023" name="Science">
        <title>Genomic signatures of disease resistance in endangered staghorn corals.</title>
        <authorList>
            <person name="Vollmer S.V."/>
            <person name="Selwyn J.D."/>
            <person name="Despard B.A."/>
            <person name="Roesel C.L."/>
        </authorList>
    </citation>
    <scope>NUCLEOTIDE SEQUENCE</scope>
    <source>
        <strain evidence="1">K2</strain>
    </source>
</reference>
<proteinExistence type="predicted"/>
<reference evidence="1" key="1">
    <citation type="journal article" date="2023" name="G3 (Bethesda)">
        <title>Whole genome assembly and annotation of the endangered Caribbean coral Acropora cervicornis.</title>
        <authorList>
            <person name="Selwyn J.D."/>
            <person name="Vollmer S.V."/>
        </authorList>
    </citation>
    <scope>NUCLEOTIDE SEQUENCE</scope>
    <source>
        <strain evidence="1">K2</strain>
    </source>
</reference>
<evidence type="ECO:0000313" key="1">
    <source>
        <dbReference type="EMBL" id="KAK2558294.1"/>
    </source>
</evidence>
<protein>
    <submittedName>
        <fullName evidence="1">Uncharacterized protein</fullName>
    </submittedName>
</protein>
<accession>A0AAD9QBS6</accession>
<evidence type="ECO:0000313" key="2">
    <source>
        <dbReference type="Proteomes" id="UP001249851"/>
    </source>
</evidence>
<name>A0AAD9QBS6_ACRCE</name>
<gene>
    <name evidence="1" type="ORF">P5673_019416</name>
</gene>
<dbReference type="AlphaFoldDB" id="A0AAD9QBS6"/>